<dbReference type="EMBL" id="CAMXCT030000001">
    <property type="protein sequence ID" value="CAL4759340.1"/>
    <property type="molecule type" value="Genomic_DNA"/>
</dbReference>
<dbReference type="PANTHER" id="PTHR42999:SF2">
    <property type="match status" value="1"/>
</dbReference>
<evidence type="ECO:0000313" key="2">
    <source>
        <dbReference type="EMBL" id="CAL1125403.1"/>
    </source>
</evidence>
<dbReference type="Gene3D" id="2.160.20.80">
    <property type="entry name" value="E3 ubiquitin-protein ligase SopA"/>
    <property type="match status" value="1"/>
</dbReference>
<protein>
    <submittedName>
        <fullName evidence="3">Pentapeptide repeat protein MfpA (Mycobacterial fluoroquinone resistance pentapeptide) (Orf3)</fullName>
    </submittedName>
</protein>
<dbReference type="EMBL" id="CAMXCT020000001">
    <property type="protein sequence ID" value="CAL1125403.1"/>
    <property type="molecule type" value="Genomic_DNA"/>
</dbReference>
<organism evidence="1">
    <name type="scientific">Cladocopium goreaui</name>
    <dbReference type="NCBI Taxonomy" id="2562237"/>
    <lineage>
        <taxon>Eukaryota</taxon>
        <taxon>Sar</taxon>
        <taxon>Alveolata</taxon>
        <taxon>Dinophyceae</taxon>
        <taxon>Suessiales</taxon>
        <taxon>Symbiodiniaceae</taxon>
        <taxon>Cladocopium</taxon>
    </lineage>
</organism>
<dbReference type="EMBL" id="CAMXCT010000001">
    <property type="protein sequence ID" value="CAI3972028.1"/>
    <property type="molecule type" value="Genomic_DNA"/>
</dbReference>
<reference evidence="1" key="1">
    <citation type="submission" date="2022-10" db="EMBL/GenBank/DDBJ databases">
        <authorList>
            <person name="Chen Y."/>
            <person name="Dougan E. K."/>
            <person name="Chan C."/>
            <person name="Rhodes N."/>
            <person name="Thang M."/>
        </authorList>
    </citation>
    <scope>NUCLEOTIDE SEQUENCE</scope>
</reference>
<accession>A0A9P1BEJ7</accession>
<gene>
    <name evidence="1" type="ORF">C1SCF055_LOCUS618</name>
</gene>
<name>A0A9P1BEJ7_9DINO</name>
<evidence type="ECO:0000313" key="3">
    <source>
        <dbReference type="EMBL" id="CAL4759340.1"/>
    </source>
</evidence>
<proteinExistence type="predicted"/>
<dbReference type="InterPro" id="IPR001646">
    <property type="entry name" value="5peptide_repeat"/>
</dbReference>
<evidence type="ECO:0000313" key="4">
    <source>
        <dbReference type="Proteomes" id="UP001152797"/>
    </source>
</evidence>
<dbReference type="Pfam" id="PF13599">
    <property type="entry name" value="Pentapeptide_4"/>
    <property type="match status" value="1"/>
</dbReference>
<keyword evidence="4" id="KW-1185">Reference proteome</keyword>
<dbReference type="SUPFAM" id="SSF141571">
    <property type="entry name" value="Pentapeptide repeat-like"/>
    <property type="match status" value="1"/>
</dbReference>
<comment type="caution">
    <text evidence="1">The sequence shown here is derived from an EMBL/GenBank/DDBJ whole genome shotgun (WGS) entry which is preliminary data.</text>
</comment>
<evidence type="ECO:0000313" key="1">
    <source>
        <dbReference type="EMBL" id="CAI3972028.1"/>
    </source>
</evidence>
<dbReference type="InterPro" id="IPR052949">
    <property type="entry name" value="PA_immunity-related"/>
</dbReference>
<dbReference type="PANTHER" id="PTHR42999">
    <property type="entry name" value="ANTIBIOTIC RESISTANCE PROTEIN MCBG"/>
    <property type="match status" value="1"/>
</dbReference>
<dbReference type="AlphaFoldDB" id="A0A9P1BEJ7"/>
<sequence>MSRLSKDSSERKLVSIEVIGSEESYAESVLSEVDLSEKGFEEVEFVQSLLSKVAARKSQWKWLTWQGVRLEDCDWTTARVQQGVFDESKIERCRMTGLEVFDSQFRGCRFEKCKFDLASLHETKWRDCRFVQCDLKAADFQGCELREVVFRHCDLRNVRLLGNRLRKIDLRGSQVDGLQVEAENLRHLTIDTSQVLYFASLSGIEVRELRDDESAFVGGSLFGQRAMASNAVLEQVEDEFDRSARIDVFAGEDLGAAVHIERTNAGEEDIDHAVVDERREFAAEALHTEAAANLYQGGALEIQSDVAHFGHIARVALAVCMEKPNDAAPAGFQTGEDAVPVTLVDWDGAFDDRQPVFDQVVDDLAGVVLRAVVDEDQFETDADLAEGLDEPQNCDAETGRLVVAGDGEGDLGCGAAIHVVLRIDGHESVTSETRVQKMPAGVALACDPTYWAASLPRNRV</sequence>
<reference evidence="2" key="2">
    <citation type="submission" date="2024-04" db="EMBL/GenBank/DDBJ databases">
        <authorList>
            <person name="Chen Y."/>
            <person name="Shah S."/>
            <person name="Dougan E. K."/>
            <person name="Thang M."/>
            <person name="Chan C."/>
        </authorList>
    </citation>
    <scope>NUCLEOTIDE SEQUENCE [LARGE SCALE GENOMIC DNA]</scope>
</reference>
<dbReference type="Proteomes" id="UP001152797">
    <property type="component" value="Unassembled WGS sequence"/>
</dbReference>